<evidence type="ECO:0000259" key="2">
    <source>
        <dbReference type="Pfam" id="PF02517"/>
    </source>
</evidence>
<keyword evidence="1" id="KW-0472">Membrane</keyword>
<feature type="transmembrane region" description="Helical" evidence="1">
    <location>
        <begin position="12"/>
        <end position="35"/>
    </location>
</feature>
<feature type="transmembrane region" description="Helical" evidence="1">
    <location>
        <begin position="201"/>
        <end position="221"/>
    </location>
</feature>
<reference evidence="3 4" key="1">
    <citation type="submission" date="2019-11" db="EMBL/GenBank/DDBJ databases">
        <title>FDA dAtabase for Regulatory Grade micrObial Sequences (FDA-ARGOS): Supporting development and validation of Infectious Disease Dx tests.</title>
        <authorList>
            <person name="Stonesifer R."/>
            <person name="Tallon L."/>
            <person name="Sadzewicz L."/>
            <person name="Vavikolanu K."/>
            <person name="Mehta A."/>
            <person name="Aluvathingal J."/>
            <person name="Nadendla S."/>
            <person name="Myers T."/>
            <person name="Yan Y."/>
            <person name="Sichtig H."/>
        </authorList>
    </citation>
    <scope>NUCLEOTIDE SEQUENCE [LARGE SCALE GENOMIC DNA]</scope>
    <source>
        <strain evidence="3 4">FDAARGOS_732</strain>
    </source>
</reference>
<dbReference type="InterPro" id="IPR052710">
    <property type="entry name" value="CAAX_protease"/>
</dbReference>
<protein>
    <submittedName>
        <fullName evidence="3">CPBP family intramembrane metalloprotease</fullName>
    </submittedName>
</protein>
<dbReference type="GO" id="GO:0006508">
    <property type="term" value="P:proteolysis"/>
    <property type="evidence" value="ECO:0007669"/>
    <property type="project" value="UniProtKB-KW"/>
</dbReference>
<evidence type="ECO:0000313" key="3">
    <source>
        <dbReference type="EMBL" id="QGS11956.1"/>
    </source>
</evidence>
<feature type="transmembrane region" description="Helical" evidence="1">
    <location>
        <begin position="151"/>
        <end position="170"/>
    </location>
</feature>
<evidence type="ECO:0000256" key="1">
    <source>
        <dbReference type="SAM" id="Phobius"/>
    </source>
</evidence>
<sequence>MRPARPSRADWVRIAIFGIPYATFFLLGTVPTSIIPESWNVTAVNIVLDSIFLVMVLAFFGREFFPAFSYFRTRPVLKIALLFGMWFLLTIVQATLRISIYGTNPPIAQNQQAVMNALSEGALSIVFSFFVAIGVPMIEEIFYRHILIGKLSAFAPTWLVASISAILFAYMHCYQWQDLLAYLPISITLTLVYVKSGKNVAYSWAFHALNNSIMVGLIFLLQSTGVTP</sequence>
<keyword evidence="3" id="KW-0482">Metalloprotease</keyword>
<dbReference type="AlphaFoldDB" id="A0A857ABT3"/>
<accession>A0A857ABT3</accession>
<feature type="domain" description="CAAX prenyl protease 2/Lysostaphin resistance protein A-like" evidence="2">
    <location>
        <begin position="124"/>
        <end position="212"/>
    </location>
</feature>
<dbReference type="PANTHER" id="PTHR36435">
    <property type="entry name" value="SLR1288 PROTEIN"/>
    <property type="match status" value="1"/>
</dbReference>
<dbReference type="InterPro" id="IPR003675">
    <property type="entry name" value="Rce1/LyrA-like_dom"/>
</dbReference>
<organism evidence="3 4">
    <name type="scientific">Schaalia odontolytica</name>
    <dbReference type="NCBI Taxonomy" id="1660"/>
    <lineage>
        <taxon>Bacteria</taxon>
        <taxon>Bacillati</taxon>
        <taxon>Actinomycetota</taxon>
        <taxon>Actinomycetes</taxon>
        <taxon>Actinomycetales</taxon>
        <taxon>Actinomycetaceae</taxon>
        <taxon>Schaalia</taxon>
    </lineage>
</organism>
<feature type="transmembrane region" description="Helical" evidence="1">
    <location>
        <begin position="176"/>
        <end position="194"/>
    </location>
</feature>
<evidence type="ECO:0000313" key="4">
    <source>
        <dbReference type="Proteomes" id="UP000424490"/>
    </source>
</evidence>
<dbReference type="PANTHER" id="PTHR36435:SF1">
    <property type="entry name" value="CAAX AMINO TERMINAL PROTEASE FAMILY PROTEIN"/>
    <property type="match status" value="1"/>
</dbReference>
<dbReference type="GO" id="GO:0008237">
    <property type="term" value="F:metallopeptidase activity"/>
    <property type="evidence" value="ECO:0007669"/>
    <property type="project" value="UniProtKB-KW"/>
</dbReference>
<dbReference type="GO" id="GO:0080120">
    <property type="term" value="P:CAAX-box protein maturation"/>
    <property type="evidence" value="ECO:0007669"/>
    <property type="project" value="UniProtKB-ARBA"/>
</dbReference>
<keyword evidence="1" id="KW-1133">Transmembrane helix</keyword>
<gene>
    <name evidence="3" type="ORF">FOC40_10290</name>
</gene>
<feature type="transmembrane region" description="Helical" evidence="1">
    <location>
        <begin position="80"/>
        <end position="101"/>
    </location>
</feature>
<name>A0A857ABT3_9ACTO</name>
<proteinExistence type="predicted"/>
<dbReference type="GO" id="GO:0004175">
    <property type="term" value="F:endopeptidase activity"/>
    <property type="evidence" value="ECO:0007669"/>
    <property type="project" value="UniProtKB-ARBA"/>
</dbReference>
<dbReference type="EMBL" id="CP046315">
    <property type="protein sequence ID" value="QGS11956.1"/>
    <property type="molecule type" value="Genomic_DNA"/>
</dbReference>
<dbReference type="Proteomes" id="UP000424490">
    <property type="component" value="Chromosome"/>
</dbReference>
<keyword evidence="3" id="KW-0645">Protease</keyword>
<keyword evidence="3" id="KW-0378">Hydrolase</keyword>
<feature type="transmembrane region" description="Helical" evidence="1">
    <location>
        <begin position="121"/>
        <end position="139"/>
    </location>
</feature>
<keyword evidence="1" id="KW-0812">Transmembrane</keyword>
<dbReference type="Pfam" id="PF02517">
    <property type="entry name" value="Rce1-like"/>
    <property type="match status" value="1"/>
</dbReference>